<protein>
    <recommendedName>
        <fullName evidence="3">Outer membrane beta-barrel porin/alpha-amylase</fullName>
    </recommendedName>
</protein>
<keyword evidence="2" id="KW-1185">Reference proteome</keyword>
<dbReference type="Proteomes" id="UP001191082">
    <property type="component" value="Unassembled WGS sequence"/>
</dbReference>
<evidence type="ECO:0000313" key="2">
    <source>
        <dbReference type="Proteomes" id="UP001191082"/>
    </source>
</evidence>
<gene>
    <name evidence="1" type="ORF">FGK64_06705</name>
</gene>
<organism evidence="1 2">
    <name type="scientific">Arenibacterium halophilum</name>
    <dbReference type="NCBI Taxonomy" id="2583821"/>
    <lineage>
        <taxon>Bacteria</taxon>
        <taxon>Pseudomonadati</taxon>
        <taxon>Pseudomonadota</taxon>
        <taxon>Alphaproteobacteria</taxon>
        <taxon>Rhodobacterales</taxon>
        <taxon>Paracoccaceae</taxon>
        <taxon>Arenibacterium</taxon>
    </lineage>
</organism>
<proteinExistence type="predicted"/>
<comment type="caution">
    <text evidence="1">The sequence shown here is derived from an EMBL/GenBank/DDBJ whole genome shotgun (WGS) entry which is preliminary data.</text>
</comment>
<dbReference type="RefSeq" id="WP_138862977.1">
    <property type="nucleotide sequence ID" value="NZ_VCPC01000001.1"/>
</dbReference>
<evidence type="ECO:0008006" key="3">
    <source>
        <dbReference type="Google" id="ProtNLM"/>
    </source>
</evidence>
<evidence type="ECO:0000313" key="1">
    <source>
        <dbReference type="EMBL" id="TMV15635.1"/>
    </source>
</evidence>
<dbReference type="EMBL" id="VCPC01000001">
    <property type="protein sequence ID" value="TMV15635.1"/>
    <property type="molecule type" value="Genomic_DNA"/>
</dbReference>
<accession>A0ABY2XF46</accession>
<sequence>MSRWRLGWLALACGLWLTGPLAAQTRVPLPAEAPETLPDLSGLSDAELLDLLDRLERQRRPVGPVSIFGIPSGFGVPHGIGFAALAATNRRDRGRGGDWDASFVLGAGFGDAERGVNVTPILDVTSVSPHHFGESGKFGLRLARALPSSERWRLSAALDLDNLMTWGDSRVLSREWSVAVSGIRAPDDTFGAPVMVSLGYGSGVSARGTESGAFAGVGLGVSPSASVSLGWYGDEAIAGGSFLVPGRENLQISLGVGDITNRVSGRRVLVALSFSRSLRRN</sequence>
<name>A0ABY2XF46_9RHOB</name>
<reference evidence="1 2" key="1">
    <citation type="submission" date="2019-05" db="EMBL/GenBank/DDBJ databases">
        <title>Marivita sp. nov. isolated from sea sediment.</title>
        <authorList>
            <person name="Kim W."/>
        </authorList>
    </citation>
    <scope>NUCLEOTIDE SEQUENCE [LARGE SCALE GENOMIC DNA]</scope>
    <source>
        <strain evidence="1 2">CAU 1492</strain>
    </source>
</reference>